<evidence type="ECO:0000313" key="3">
    <source>
        <dbReference type="Proteomes" id="UP000831787"/>
    </source>
</evidence>
<name>A0ABY4EM40_9BACI</name>
<dbReference type="Proteomes" id="UP000831787">
    <property type="component" value="Chromosome"/>
</dbReference>
<accession>A0ABY4EM40</accession>
<dbReference type="PANTHER" id="PTHR37809">
    <property type="entry name" value="RIBOSOMAL PROTEIN S12 METHYLTHIOTRANSFERASE ACCESSORY FACTOR YCAO"/>
    <property type="match status" value="1"/>
</dbReference>
<organism evidence="2 3">
    <name type="scientific">Halobacillus salinarum</name>
    <dbReference type="NCBI Taxonomy" id="2932257"/>
    <lineage>
        <taxon>Bacteria</taxon>
        <taxon>Bacillati</taxon>
        <taxon>Bacillota</taxon>
        <taxon>Bacilli</taxon>
        <taxon>Bacillales</taxon>
        <taxon>Bacillaceae</taxon>
        <taxon>Halobacillus</taxon>
    </lineage>
</organism>
<dbReference type="Gene3D" id="3.40.50.720">
    <property type="entry name" value="NAD(P)-binding Rossmann-like Domain"/>
    <property type="match status" value="1"/>
</dbReference>
<dbReference type="NCBIfam" id="TIGR03604">
    <property type="entry name" value="TOMM_cyclo_SagD"/>
    <property type="match status" value="1"/>
</dbReference>
<evidence type="ECO:0000259" key="1">
    <source>
        <dbReference type="PROSITE" id="PS51664"/>
    </source>
</evidence>
<dbReference type="Gene3D" id="3.30.40.250">
    <property type="match status" value="1"/>
</dbReference>
<proteinExistence type="predicted"/>
<dbReference type="EMBL" id="CP095073">
    <property type="protein sequence ID" value="UOQ45517.1"/>
    <property type="molecule type" value="Genomic_DNA"/>
</dbReference>
<dbReference type="InterPro" id="IPR027624">
    <property type="entry name" value="TOMM_cyclo_SagD"/>
</dbReference>
<gene>
    <name evidence="2" type="ORF">MUN89_06120</name>
</gene>
<reference evidence="2 3" key="1">
    <citation type="submission" date="2022-04" db="EMBL/GenBank/DDBJ databases">
        <title>Halobacillus sp. isolated from saltern.</title>
        <authorList>
            <person name="Won M."/>
            <person name="Lee C.-M."/>
            <person name="Woen H.-Y."/>
            <person name="Kwon S.-W."/>
        </authorList>
    </citation>
    <scope>NUCLEOTIDE SEQUENCE [LARGE SCALE GENOMIC DNA]</scope>
    <source>
        <strain evidence="2 3">SSBR10-3</strain>
    </source>
</reference>
<dbReference type="InterPro" id="IPR022291">
    <property type="entry name" value="Bacteriocin_synth_cyclodeHase"/>
</dbReference>
<dbReference type="InterPro" id="IPR003776">
    <property type="entry name" value="YcaO-like_dom"/>
</dbReference>
<dbReference type="RefSeq" id="WP_244712289.1">
    <property type="nucleotide sequence ID" value="NZ_CP095073.1"/>
</dbReference>
<dbReference type="Gene3D" id="3.30.160.660">
    <property type="match status" value="1"/>
</dbReference>
<dbReference type="Gene3D" id="3.30.1330.230">
    <property type="match status" value="1"/>
</dbReference>
<protein>
    <submittedName>
        <fullName evidence="2">TOMM leader peptide-binding protein</fullName>
    </submittedName>
</protein>
<feature type="domain" description="YcaO" evidence="1">
    <location>
        <begin position="257"/>
        <end position="639"/>
    </location>
</feature>
<evidence type="ECO:0000313" key="2">
    <source>
        <dbReference type="EMBL" id="UOQ45517.1"/>
    </source>
</evidence>
<sequence length="639" mass="71878">MTSISVAGKGQLAEHVIQQLSPNYQLRRLGPFDQPLEKDTLLLVLEDHWNPAAHLKAEEAARAYGVPWLRGFVSFGEGVIGPWVDPNTPGCSQCADARKLTAAKDRNDLWHIYHELQHSGQMVHDEWISEAGLTHMAQLITAEVERILSENADETMTLINVKTLETTRHVILPYPECPVCCTVPDDAPEKIELQPSMKISPNSYRSKSLRELSKNLEHDYLDSRTGLMNSKLIDFETPFADVIVNLPLMNGDEGTAGRTTTYAVSEMTAILEGLERSCGIAPKGKATVVYDCYNNLKSALHPLKVGVHSENQYAKEDFPFTPFSPDQKMHWVWGYSLIAKKTILVPERLAYYSMGCGDGFVFETSNGCALGGSLEEAIFHGIMEVLERDSFLMTWYAKLALPRIDPYSSEDKELTLMLDRMKEEGYELYLYNASMDHSVPCLFTIVKKTDPNAEGMNLMCAAGASFDPVSAVKSAIFESIGMIKPLNKQFEKNKAEYASMLQNDWLVEKMEDHGMLYALPEAEERLDFLLDQPIQQSFAEAFEKKQSHADLTEDLKNLLQEFDQLNLDVIVVDQTSSEISRNGLHCVKVLIPGMLPMTFGHHLRRFTGLSRVLTVPKTLGYFEKDLTPEELNPYPHPFP</sequence>
<dbReference type="PROSITE" id="PS51664">
    <property type="entry name" value="YCAO"/>
    <property type="match status" value="1"/>
</dbReference>
<dbReference type="PANTHER" id="PTHR37809:SF1">
    <property type="entry name" value="RIBOSOMAL PROTEIN S12 METHYLTHIOTRANSFERASE ACCESSORY FACTOR YCAO"/>
    <property type="match status" value="1"/>
</dbReference>
<keyword evidence="3" id="KW-1185">Reference proteome</keyword>
<dbReference type="NCBIfam" id="TIGR03882">
    <property type="entry name" value="cyclo_dehyd_2"/>
    <property type="match status" value="1"/>
</dbReference>
<dbReference type="Pfam" id="PF02624">
    <property type="entry name" value="YcaO"/>
    <property type="match status" value="1"/>
</dbReference>